<dbReference type="AlphaFoldDB" id="A0AAU8NQD5"/>
<evidence type="ECO:0008006" key="2">
    <source>
        <dbReference type="Google" id="ProtNLM"/>
    </source>
</evidence>
<evidence type="ECO:0000313" key="1">
    <source>
        <dbReference type="EMBL" id="XCS44097.1"/>
    </source>
</evidence>
<protein>
    <recommendedName>
        <fullName evidence="2">Peptidase M13 C-terminal domain-containing protein</fullName>
    </recommendedName>
</protein>
<dbReference type="EMBL" id="CP160091">
    <property type="protein sequence ID" value="XCS44097.1"/>
    <property type="molecule type" value="Genomic_DNA"/>
</dbReference>
<proteinExistence type="predicted"/>
<accession>A0AAU8NQD5</accession>
<reference evidence="1" key="1">
    <citation type="submission" date="2024-06" db="EMBL/GenBank/DDBJ databases">
        <title>Vaginal Lactobacillus fatty acid response mechanisms reveal a metabolite-targeted strategy for bacterial vaginosis treatment.</title>
        <authorList>
            <person name="Zhu M."/>
            <person name="Blainey P.C."/>
            <person name="Bloom S.M."/>
            <person name="Kwon D.S."/>
        </authorList>
    </citation>
    <scope>NUCLEOTIDE SEQUENCE</scope>
    <source>
        <strain evidence="1">0809_588_1_1_BHK4</strain>
    </source>
</reference>
<name>A0AAU8NQD5_9BIFI</name>
<organism evidence="1">
    <name type="scientific">Gardnerella piotii</name>
    <dbReference type="NCBI Taxonomy" id="2792977"/>
    <lineage>
        <taxon>Bacteria</taxon>
        <taxon>Bacillati</taxon>
        <taxon>Actinomycetota</taxon>
        <taxon>Actinomycetes</taxon>
        <taxon>Bifidobacteriales</taxon>
        <taxon>Bifidobacteriaceae</taxon>
        <taxon>Gardnerella</taxon>
    </lineage>
</organism>
<sequence>MFYNAFDVKEGDEMWLDPAKRVHIW</sequence>
<gene>
    <name evidence="1" type="ORF">ABZU02_01605</name>
</gene>